<evidence type="ECO:0000313" key="1">
    <source>
        <dbReference type="EMBL" id="BFP54016.1"/>
    </source>
</evidence>
<protein>
    <submittedName>
        <fullName evidence="1">Uncharacterized protein</fullName>
    </submittedName>
</protein>
<dbReference type="AlphaFoldDB" id="A0AB33KHC2"/>
<dbReference type="EMBL" id="AP035884">
    <property type="protein sequence ID" value="BFP54016.1"/>
    <property type="molecule type" value="Genomic_DNA"/>
</dbReference>
<sequence length="70" mass="7347">MPRARPPFPLRKACPMGANTSAALPKAIPSGDDWAIRMTVAGAPTRVRRKRSGTWPTGIAMSVTGATVGE</sequence>
<gene>
    <name evidence="1" type="ORF">SCMC78_38230</name>
</gene>
<reference evidence="1" key="1">
    <citation type="submission" date="2024-07" db="EMBL/GenBank/DDBJ databases">
        <title>Complete genome sequences of cellulolytic bacteria, Kitasatospora sp. CMC57 and Streptomyces sp. CMC78, isolated from Japanese agricultural soil.</title>
        <authorList>
            <person name="Hashimoto T."/>
            <person name="Ito M."/>
            <person name="Iwamoto M."/>
            <person name="Fukahori D."/>
            <person name="Shoda T."/>
            <person name="Sakoda M."/>
            <person name="Morohoshi T."/>
            <person name="Mitsuboshi M."/>
            <person name="Nishizawa T."/>
        </authorList>
    </citation>
    <scope>NUCLEOTIDE SEQUENCE</scope>
    <source>
        <strain evidence="1">CMC78</strain>
    </source>
</reference>
<name>A0AB33KHC2_9ACTN</name>
<accession>A0AB33KHC2</accession>
<dbReference type="KEGG" id="stcm:SCMC78_38230"/>
<proteinExistence type="predicted"/>
<organism evidence="1">
    <name type="scientific">Streptomyces sp. CMC78</name>
    <dbReference type="NCBI Taxonomy" id="3231512"/>
    <lineage>
        <taxon>Bacteria</taxon>
        <taxon>Bacillati</taxon>
        <taxon>Actinomycetota</taxon>
        <taxon>Actinomycetes</taxon>
        <taxon>Kitasatosporales</taxon>
        <taxon>Streptomycetaceae</taxon>
        <taxon>Streptomyces</taxon>
    </lineage>
</organism>